<gene>
    <name evidence="2" type="ORF">TCM_023518</name>
</gene>
<dbReference type="AlphaFoldDB" id="A0A061EUC5"/>
<organism evidence="2 3">
    <name type="scientific">Theobroma cacao</name>
    <name type="common">Cacao</name>
    <name type="synonym">Cocoa</name>
    <dbReference type="NCBI Taxonomy" id="3641"/>
    <lineage>
        <taxon>Eukaryota</taxon>
        <taxon>Viridiplantae</taxon>
        <taxon>Streptophyta</taxon>
        <taxon>Embryophyta</taxon>
        <taxon>Tracheophyta</taxon>
        <taxon>Spermatophyta</taxon>
        <taxon>Magnoliopsida</taxon>
        <taxon>eudicotyledons</taxon>
        <taxon>Gunneridae</taxon>
        <taxon>Pentapetalae</taxon>
        <taxon>rosids</taxon>
        <taxon>malvids</taxon>
        <taxon>Malvales</taxon>
        <taxon>Malvaceae</taxon>
        <taxon>Byttnerioideae</taxon>
        <taxon>Theobroma</taxon>
    </lineage>
</organism>
<proteinExistence type="predicted"/>
<sequence length="70" mass="7821">MICLSCTMVIYSWPHVWCTPSTQHHGHDAPNTVVHVPVIPSPCSCYYDSISPCSSHILHKAMREIDIISS</sequence>
<evidence type="ECO:0000313" key="3">
    <source>
        <dbReference type="Proteomes" id="UP000026915"/>
    </source>
</evidence>
<dbReference type="EMBL" id="CM001883">
    <property type="protein sequence ID" value="EOY08650.1"/>
    <property type="molecule type" value="Genomic_DNA"/>
</dbReference>
<dbReference type="InParanoid" id="A0A061EUC5"/>
<evidence type="ECO:0000256" key="1">
    <source>
        <dbReference type="SAM" id="SignalP"/>
    </source>
</evidence>
<accession>A0A061EUC5</accession>
<reference evidence="2 3" key="1">
    <citation type="journal article" date="2013" name="Genome Biol.">
        <title>The genome sequence of the most widely cultivated cacao type and its use to identify candidate genes regulating pod color.</title>
        <authorList>
            <person name="Motamayor J.C."/>
            <person name="Mockaitis K."/>
            <person name="Schmutz J."/>
            <person name="Haiminen N."/>
            <person name="Iii D.L."/>
            <person name="Cornejo O."/>
            <person name="Findley S.D."/>
            <person name="Zheng P."/>
            <person name="Utro F."/>
            <person name="Royaert S."/>
            <person name="Saski C."/>
            <person name="Jenkins J."/>
            <person name="Podicheti R."/>
            <person name="Zhao M."/>
            <person name="Scheffler B.E."/>
            <person name="Stack J.C."/>
            <person name="Feltus F.A."/>
            <person name="Mustiga G.M."/>
            <person name="Amores F."/>
            <person name="Phillips W."/>
            <person name="Marelli J.P."/>
            <person name="May G.D."/>
            <person name="Shapiro H."/>
            <person name="Ma J."/>
            <person name="Bustamante C.D."/>
            <person name="Schnell R.J."/>
            <person name="Main D."/>
            <person name="Gilbert D."/>
            <person name="Parida L."/>
            <person name="Kuhn D.N."/>
        </authorList>
    </citation>
    <scope>NUCLEOTIDE SEQUENCE [LARGE SCALE GENOMIC DNA]</scope>
    <source>
        <strain evidence="3">cv. Matina 1-6</strain>
    </source>
</reference>
<keyword evidence="3" id="KW-1185">Reference proteome</keyword>
<dbReference type="Gramene" id="EOY08650">
    <property type="protein sequence ID" value="EOY08650"/>
    <property type="gene ID" value="TCM_023518"/>
</dbReference>
<feature type="chain" id="PRO_5001597810" description="Secreted protein" evidence="1">
    <location>
        <begin position="19"/>
        <end position="70"/>
    </location>
</feature>
<evidence type="ECO:0008006" key="4">
    <source>
        <dbReference type="Google" id="ProtNLM"/>
    </source>
</evidence>
<dbReference type="Proteomes" id="UP000026915">
    <property type="component" value="Chromosome 5"/>
</dbReference>
<dbReference type="HOGENOM" id="CLU_2762983_0_0_1"/>
<keyword evidence="1" id="KW-0732">Signal</keyword>
<evidence type="ECO:0000313" key="2">
    <source>
        <dbReference type="EMBL" id="EOY08650.1"/>
    </source>
</evidence>
<protein>
    <recommendedName>
        <fullName evidence="4">Secreted protein</fullName>
    </recommendedName>
</protein>
<name>A0A061EUC5_THECC</name>
<feature type="signal peptide" evidence="1">
    <location>
        <begin position="1"/>
        <end position="18"/>
    </location>
</feature>